<name>B2KEH7_ELUMP</name>
<gene>
    <name evidence="1" type="ordered locus">Emin_1373</name>
</gene>
<dbReference type="EMBL" id="CP001055">
    <property type="protein sequence ID" value="ACC98923.1"/>
    <property type="molecule type" value="Genomic_DNA"/>
</dbReference>
<accession>B2KEH7</accession>
<protein>
    <submittedName>
        <fullName evidence="1">Uncharacterized protein</fullName>
    </submittedName>
</protein>
<proteinExistence type="predicted"/>
<dbReference type="HOGENOM" id="CLU_3079404_0_0_0"/>
<evidence type="ECO:0000313" key="1">
    <source>
        <dbReference type="EMBL" id="ACC98923.1"/>
    </source>
</evidence>
<dbReference type="Proteomes" id="UP000001029">
    <property type="component" value="Chromosome"/>
</dbReference>
<keyword evidence="2" id="KW-1185">Reference proteome</keyword>
<evidence type="ECO:0000313" key="2">
    <source>
        <dbReference type="Proteomes" id="UP000001029"/>
    </source>
</evidence>
<reference evidence="1 2" key="1">
    <citation type="journal article" date="2009" name="Appl. Environ. Microbiol.">
        <title>Genomic analysis of 'Elusimicrobium minutum,' the first cultivated representative of the phylum 'Elusimicrobia' (formerly termite group 1).</title>
        <authorList>
            <person name="Herlemann D.P.R."/>
            <person name="Geissinger O."/>
            <person name="Ikeda-Ohtsubo W."/>
            <person name="Kunin V."/>
            <person name="Sun H."/>
            <person name="Lapidus A."/>
            <person name="Hugenholtz P."/>
            <person name="Brune A."/>
        </authorList>
    </citation>
    <scope>NUCLEOTIDE SEQUENCE [LARGE SCALE GENOMIC DNA]</scope>
    <source>
        <strain evidence="1 2">Pei191</strain>
    </source>
</reference>
<dbReference type="STRING" id="445932.Emin_1373"/>
<dbReference type="RefSeq" id="WP_012415538.1">
    <property type="nucleotide sequence ID" value="NC_010644.1"/>
</dbReference>
<dbReference type="AlphaFoldDB" id="B2KEH7"/>
<organism evidence="1 2">
    <name type="scientific">Elusimicrobium minutum (strain Pei191)</name>
    <dbReference type="NCBI Taxonomy" id="445932"/>
    <lineage>
        <taxon>Bacteria</taxon>
        <taxon>Pseudomonadati</taxon>
        <taxon>Elusimicrobiota</taxon>
        <taxon>Elusimicrobia</taxon>
        <taxon>Elusimicrobiales</taxon>
        <taxon>Elusimicrobiaceae</taxon>
        <taxon>Elusimicrobium</taxon>
    </lineage>
</organism>
<sequence>MKNTLKFLLALGDSKMVIIDNEKGPHHIYTAKPDTKQRENSLKRIAQTFFMD</sequence>
<dbReference type="KEGG" id="emi:Emin_1373"/>